<feature type="region of interest" description="Disordered" evidence="1">
    <location>
        <begin position="1"/>
        <end position="77"/>
    </location>
</feature>
<gene>
    <name evidence="3" type="ORF">HII31_03316</name>
</gene>
<accession>A0A8H6RQM8</accession>
<feature type="compositionally biased region" description="Polar residues" evidence="1">
    <location>
        <begin position="25"/>
        <end position="53"/>
    </location>
</feature>
<proteinExistence type="predicted"/>
<sequence>MAELQQQELSPLRRTHRSSSSVSSPLASYATTLQGDPSETAYRSPSLANSQTAFLGEDRGADSDYETPKNQKLRSDEPEQATFSKVLVLQIFAFSWTAPVVALLVLNIKRHIIGASAWCPLGRCLPRVEDPDPTISRELPAVFDRQTHNLLGFLQLIAKALEVWFILIATWLVYLMTMRLAQKPRGLPIGYLSRPSEFAEIPSLLDARLWSTLRVRGVSGQSRKSKRARSQLWTFILITVLLCVLCNLMGPAVAVLVLPSLQWIDTEKVVHHRFGTLNANDVPASNGYQFASKDAACDDEDGDWITQQYYNCSSRWQRGMDAWVESTFARQDYVAPVTSLQGMVSFTYNSTDLPTSNAVYDNETLVNKGYLESVTWTPSRQMLNELTDDLLIIQNMSRGWDALDPRDENSVSTYAPYNNTVQTVIRRKGPIMGALINTWVGYNNTDAVARHYTIKLDNTRQVRCYQNYDLYNSPLCFGACKSSRSKLYTRCITMGEGWNDGYKATGFQVAQRYRSKTDTKGPEAYYYIYASGHAAYIPYVDGNVTIPENVLSAGFSLDCLESATVNQTRCNWDAFFNLTALDPEVAPRSKNVTTWQIGWNMADREDKFNAIVLAVDFEAYAVFGDYELDPSKLSNPHHQVNHFLPTVSKKDEILPLNPLRIDPAWTRAAWAVEEGGIVDSTRAAANRLQELCDEFYKTEILDGNQTDLLLANRYYLNSLAVMPVMQTLSLIEYNMSSAKASDDDGDMQQPLLFRDARINVWAYGLASRTSYLGLIVVVCGCFVVLAEFVLGMNDRRLFRSPTQLLVAALEYHDTGEFNGMYAEKAVARVPFRLENDHLAAGRFKFRKA</sequence>
<feature type="transmembrane region" description="Helical" evidence="2">
    <location>
        <begin position="771"/>
        <end position="790"/>
    </location>
</feature>
<dbReference type="OrthoDB" id="3630721at2759"/>
<dbReference type="AlphaFoldDB" id="A0A8H6RQM8"/>
<feature type="transmembrane region" description="Helical" evidence="2">
    <location>
        <begin position="86"/>
        <end position="108"/>
    </location>
</feature>
<keyword evidence="2" id="KW-0812">Transmembrane</keyword>
<keyword evidence="4" id="KW-1185">Reference proteome</keyword>
<feature type="transmembrane region" description="Helical" evidence="2">
    <location>
        <begin position="153"/>
        <end position="175"/>
    </location>
</feature>
<evidence type="ECO:0000256" key="1">
    <source>
        <dbReference type="SAM" id="MobiDB-lite"/>
    </source>
</evidence>
<evidence type="ECO:0000313" key="4">
    <source>
        <dbReference type="Proteomes" id="UP000660729"/>
    </source>
</evidence>
<feature type="transmembrane region" description="Helical" evidence="2">
    <location>
        <begin position="232"/>
        <end position="258"/>
    </location>
</feature>
<dbReference type="EMBL" id="JABCIY010000040">
    <property type="protein sequence ID" value="KAF7195424.1"/>
    <property type="molecule type" value="Genomic_DNA"/>
</dbReference>
<organism evidence="3 4">
    <name type="scientific">Pseudocercospora fuligena</name>
    <dbReference type="NCBI Taxonomy" id="685502"/>
    <lineage>
        <taxon>Eukaryota</taxon>
        <taxon>Fungi</taxon>
        <taxon>Dikarya</taxon>
        <taxon>Ascomycota</taxon>
        <taxon>Pezizomycotina</taxon>
        <taxon>Dothideomycetes</taxon>
        <taxon>Dothideomycetidae</taxon>
        <taxon>Mycosphaerellales</taxon>
        <taxon>Mycosphaerellaceae</taxon>
        <taxon>Pseudocercospora</taxon>
    </lineage>
</organism>
<name>A0A8H6RQM8_9PEZI</name>
<dbReference type="Proteomes" id="UP000660729">
    <property type="component" value="Unassembled WGS sequence"/>
</dbReference>
<evidence type="ECO:0000256" key="2">
    <source>
        <dbReference type="SAM" id="Phobius"/>
    </source>
</evidence>
<reference evidence="3" key="1">
    <citation type="submission" date="2020-04" db="EMBL/GenBank/DDBJ databases">
        <title>Draft genome resource of the tomato pathogen Pseudocercospora fuligena.</title>
        <authorList>
            <person name="Zaccaron A."/>
        </authorList>
    </citation>
    <scope>NUCLEOTIDE SEQUENCE</scope>
    <source>
        <strain evidence="3">PF001</strain>
    </source>
</reference>
<evidence type="ECO:0000313" key="3">
    <source>
        <dbReference type="EMBL" id="KAF7195424.1"/>
    </source>
</evidence>
<feature type="compositionally biased region" description="Basic and acidic residues" evidence="1">
    <location>
        <begin position="56"/>
        <end position="77"/>
    </location>
</feature>
<keyword evidence="2" id="KW-0472">Membrane</keyword>
<protein>
    <submittedName>
        <fullName evidence="3">Uncharacterized protein</fullName>
    </submittedName>
</protein>
<keyword evidence="2" id="KW-1133">Transmembrane helix</keyword>
<comment type="caution">
    <text evidence="3">The sequence shown here is derived from an EMBL/GenBank/DDBJ whole genome shotgun (WGS) entry which is preliminary data.</text>
</comment>